<name>A0A318KFR9_9NOCA</name>
<proteinExistence type="inferred from homology"/>
<dbReference type="InterPro" id="IPR002347">
    <property type="entry name" value="SDR_fam"/>
</dbReference>
<dbReference type="EMBL" id="QJKF01000001">
    <property type="protein sequence ID" value="PXX71805.1"/>
    <property type="molecule type" value="Genomic_DNA"/>
</dbReference>
<protein>
    <submittedName>
        <fullName evidence="4">NAD(P)-dependent dehydrogenase (Short-subunit alcohol dehydrogenase family)</fullName>
    </submittedName>
</protein>
<dbReference type="PROSITE" id="PS00061">
    <property type="entry name" value="ADH_SHORT"/>
    <property type="match status" value="1"/>
</dbReference>
<dbReference type="Proteomes" id="UP000247569">
    <property type="component" value="Unassembled WGS sequence"/>
</dbReference>
<dbReference type="PRINTS" id="PR00081">
    <property type="entry name" value="GDHRDH"/>
</dbReference>
<dbReference type="InterPro" id="IPR036291">
    <property type="entry name" value="NAD(P)-bd_dom_sf"/>
</dbReference>
<evidence type="ECO:0000256" key="1">
    <source>
        <dbReference type="ARBA" id="ARBA00006484"/>
    </source>
</evidence>
<dbReference type="FunFam" id="3.40.50.720:FF:000084">
    <property type="entry name" value="Short-chain dehydrogenase reductase"/>
    <property type="match status" value="1"/>
</dbReference>
<dbReference type="InterPro" id="IPR057326">
    <property type="entry name" value="KR_dom"/>
</dbReference>
<comment type="similarity">
    <text evidence="1">Belongs to the short-chain dehydrogenases/reductases (SDR) family.</text>
</comment>
<evidence type="ECO:0000259" key="3">
    <source>
        <dbReference type="SMART" id="SM00822"/>
    </source>
</evidence>
<gene>
    <name evidence="4" type="ORF">DFR70_1011239</name>
</gene>
<dbReference type="PRINTS" id="PR00080">
    <property type="entry name" value="SDRFAMILY"/>
</dbReference>
<evidence type="ECO:0000313" key="4">
    <source>
        <dbReference type="EMBL" id="PXX71805.1"/>
    </source>
</evidence>
<dbReference type="SMART" id="SM00822">
    <property type="entry name" value="PKS_KR"/>
    <property type="match status" value="1"/>
</dbReference>
<dbReference type="Gene3D" id="3.40.50.720">
    <property type="entry name" value="NAD(P)-binding Rossmann-like Domain"/>
    <property type="match status" value="1"/>
</dbReference>
<dbReference type="Pfam" id="PF13561">
    <property type="entry name" value="adh_short_C2"/>
    <property type="match status" value="1"/>
</dbReference>
<keyword evidence="5" id="KW-1185">Reference proteome</keyword>
<keyword evidence="2" id="KW-0560">Oxidoreductase</keyword>
<organism evidence="4 5">
    <name type="scientific">Nocardia tenerifensis</name>
    <dbReference type="NCBI Taxonomy" id="228006"/>
    <lineage>
        <taxon>Bacteria</taxon>
        <taxon>Bacillati</taxon>
        <taxon>Actinomycetota</taxon>
        <taxon>Actinomycetes</taxon>
        <taxon>Mycobacteriales</taxon>
        <taxon>Nocardiaceae</taxon>
        <taxon>Nocardia</taxon>
    </lineage>
</organism>
<dbReference type="AlphaFoldDB" id="A0A318KFR9"/>
<reference evidence="4 5" key="1">
    <citation type="submission" date="2018-05" db="EMBL/GenBank/DDBJ databases">
        <title>Genomic Encyclopedia of Type Strains, Phase IV (KMG-IV): sequencing the most valuable type-strain genomes for metagenomic binning, comparative biology and taxonomic classification.</title>
        <authorList>
            <person name="Goeker M."/>
        </authorList>
    </citation>
    <scope>NUCLEOTIDE SEQUENCE [LARGE SCALE GENOMIC DNA]</scope>
    <source>
        <strain evidence="4 5">DSM 44704</strain>
    </source>
</reference>
<feature type="domain" description="Ketoreductase" evidence="3">
    <location>
        <begin position="55"/>
        <end position="230"/>
    </location>
</feature>
<evidence type="ECO:0000313" key="5">
    <source>
        <dbReference type="Proteomes" id="UP000247569"/>
    </source>
</evidence>
<dbReference type="OrthoDB" id="9803333at2"/>
<comment type="caution">
    <text evidence="4">The sequence shown here is derived from an EMBL/GenBank/DDBJ whole genome shotgun (WGS) entry which is preliminary data.</text>
</comment>
<sequence>MTAWPATLRARTRITPANHGEGMFAHRAALRTTGPRRGGPWQRGIALSDNTFAEQHIVVTGGGTGIGRATALAFAEQGAASVMITGRRGGPLDEVAALHPSIVPVLADVATEAGIDTITAEVRARAGRVDVLVHNAGVFARTPLDELDPAEVRKQFGVNVFGPILLTAALLPQLTAPGGNIVIVSSISARLAAPAQSVYAASKAAVDSLIRSWAIELGPKGIRVNGVAPGNVRTPILGAGGIPAHEIEQWQTNYANVVPTGRVGEVDDVVPWITRLAEPASAWVSGEIIVVDGGRLAA</sequence>
<evidence type="ECO:0000256" key="2">
    <source>
        <dbReference type="ARBA" id="ARBA00023002"/>
    </source>
</evidence>
<dbReference type="CDD" id="cd05233">
    <property type="entry name" value="SDR_c"/>
    <property type="match status" value="1"/>
</dbReference>
<dbReference type="PANTHER" id="PTHR43975:SF2">
    <property type="entry name" value="EG:BACR7A4.14 PROTEIN-RELATED"/>
    <property type="match status" value="1"/>
</dbReference>
<dbReference type="InterPro" id="IPR020904">
    <property type="entry name" value="Sc_DH/Rdtase_CS"/>
</dbReference>
<dbReference type="PANTHER" id="PTHR43975">
    <property type="entry name" value="ZGC:101858"/>
    <property type="match status" value="1"/>
</dbReference>
<dbReference type="GO" id="GO:0016491">
    <property type="term" value="F:oxidoreductase activity"/>
    <property type="evidence" value="ECO:0007669"/>
    <property type="project" value="UniProtKB-KW"/>
</dbReference>
<accession>A0A318KFR9</accession>
<dbReference type="SUPFAM" id="SSF51735">
    <property type="entry name" value="NAD(P)-binding Rossmann-fold domains"/>
    <property type="match status" value="1"/>
</dbReference>